<protein>
    <recommendedName>
        <fullName evidence="4">YMGG-like Gly-zipper domain-containing protein</fullName>
    </recommendedName>
</protein>
<evidence type="ECO:0000256" key="1">
    <source>
        <dbReference type="SAM" id="SignalP"/>
    </source>
</evidence>
<feature type="signal peptide" evidence="1">
    <location>
        <begin position="1"/>
        <end position="22"/>
    </location>
</feature>
<dbReference type="AlphaFoldDB" id="A0A1Y0D3J6"/>
<proteinExistence type="predicted"/>
<accession>A0A1Y0D3J6</accession>
<evidence type="ECO:0000313" key="3">
    <source>
        <dbReference type="Proteomes" id="UP000243937"/>
    </source>
</evidence>
<dbReference type="OrthoDB" id="196716at2"/>
<sequence length="149" mass="15629">MHKIKHGLMVAILFVTSQQVLAQEVFIYPSKEQSPELQEQDQFECYNWAKTNTGYDPTNNTPASNASANQHTGGVARGALGGAAIGAIAGDSSQATARGAATGALIGGVRQGRANQQGQAAQVNSSTVHKSDYDRAYAACLEGRGYSVQ</sequence>
<dbReference type="KEGG" id="opf:CBP31_05275"/>
<keyword evidence="1" id="KW-0732">Signal</keyword>
<evidence type="ECO:0000313" key="2">
    <source>
        <dbReference type="EMBL" id="ART82108.1"/>
    </source>
</evidence>
<feature type="chain" id="PRO_5011987793" description="YMGG-like Gly-zipper domain-containing protein" evidence="1">
    <location>
        <begin position="23"/>
        <end position="149"/>
    </location>
</feature>
<gene>
    <name evidence="2" type="ORF">CBP31_05275</name>
</gene>
<dbReference type="RefSeq" id="WP_087035196.1">
    <property type="nucleotide sequence ID" value="NZ_CP021377.1"/>
</dbReference>
<dbReference type="EMBL" id="CP021377">
    <property type="protein sequence ID" value="ART82108.1"/>
    <property type="molecule type" value="Genomic_DNA"/>
</dbReference>
<evidence type="ECO:0008006" key="4">
    <source>
        <dbReference type="Google" id="ProtNLM"/>
    </source>
</evidence>
<reference evidence="2 3" key="1">
    <citation type="journal article" date="2014" name="Int. J. Syst. Evol. Microbiol.">
        <title>Oceanisphaera profunda sp. nov., a marine bacterium isolated from deep-sea sediment, and emended description of the genus Oceanisphaera.</title>
        <authorList>
            <person name="Xu Z."/>
            <person name="Zhang X.Y."/>
            <person name="Su H.N."/>
            <person name="Yu Z.C."/>
            <person name="Liu C."/>
            <person name="Li H."/>
            <person name="Chen X.L."/>
            <person name="Song X.Y."/>
            <person name="Xie B.B."/>
            <person name="Qin Q.L."/>
            <person name="Zhou B.C."/>
            <person name="Shi M."/>
            <person name="Huang Y."/>
            <person name="Zhang Y.Z."/>
        </authorList>
    </citation>
    <scope>NUCLEOTIDE SEQUENCE [LARGE SCALE GENOMIC DNA]</scope>
    <source>
        <strain evidence="2 3">SM1222</strain>
    </source>
</reference>
<name>A0A1Y0D3J6_9GAMM</name>
<dbReference type="Proteomes" id="UP000243937">
    <property type="component" value="Chromosome"/>
</dbReference>
<keyword evidence="3" id="KW-1185">Reference proteome</keyword>
<organism evidence="2 3">
    <name type="scientific">Oceanisphaera profunda</name>
    <dbReference type="NCBI Taxonomy" id="1416627"/>
    <lineage>
        <taxon>Bacteria</taxon>
        <taxon>Pseudomonadati</taxon>
        <taxon>Pseudomonadota</taxon>
        <taxon>Gammaproteobacteria</taxon>
        <taxon>Aeromonadales</taxon>
        <taxon>Aeromonadaceae</taxon>
        <taxon>Oceanisphaera</taxon>
    </lineage>
</organism>